<dbReference type="Proteomes" id="UP001596174">
    <property type="component" value="Unassembled WGS sequence"/>
</dbReference>
<protein>
    <recommendedName>
        <fullName evidence="4">Phytanoyl-CoA dioxygenase family protein</fullName>
    </recommendedName>
</protein>
<feature type="region of interest" description="Disordered" evidence="1">
    <location>
        <begin position="271"/>
        <end position="293"/>
    </location>
</feature>
<organism evidence="2 3">
    <name type="scientific">Streptacidiphilus monticola</name>
    <dbReference type="NCBI Taxonomy" id="2161674"/>
    <lineage>
        <taxon>Bacteria</taxon>
        <taxon>Bacillati</taxon>
        <taxon>Actinomycetota</taxon>
        <taxon>Actinomycetes</taxon>
        <taxon>Kitasatosporales</taxon>
        <taxon>Streptomycetaceae</taxon>
        <taxon>Streptacidiphilus</taxon>
    </lineage>
</organism>
<name>A0ABW1G6C4_9ACTN</name>
<dbReference type="EMBL" id="JBHSQJ010000090">
    <property type="protein sequence ID" value="MFC5909843.1"/>
    <property type="molecule type" value="Genomic_DNA"/>
</dbReference>
<dbReference type="SUPFAM" id="SSF51197">
    <property type="entry name" value="Clavaminate synthase-like"/>
    <property type="match status" value="1"/>
</dbReference>
<dbReference type="RefSeq" id="WP_380585996.1">
    <property type="nucleotide sequence ID" value="NZ_JBHSQJ010000090.1"/>
</dbReference>
<evidence type="ECO:0000256" key="1">
    <source>
        <dbReference type="SAM" id="MobiDB-lite"/>
    </source>
</evidence>
<sequence length="293" mass="33154">MSRSLAWVRREIAHESSRLLYGNDAWRKNNRGQQRLLDRHRSQPAVELGREGRELAQRVQDLGYAVLDPGYRPGLIEEIRTGYEKVIVDDTAAVDMGGRIKDVVRYVVDPLERVPAMRELLTPSVLAGLDAFYGGRWRVQHVRMWRIKHLPEQEREFHHYGNLWHCDQHPTSTLKFFVQISEGVTAEGGAFRLHSIPNTRRIMRRGYLGQGWVKGPARAMLDDPALVVPFDAPAGYGAFCNTTRCLHRAGNPPEGTTRGMVQFTFLPAEEPNRTGDPFHGLQPDANVAEGKVA</sequence>
<evidence type="ECO:0000313" key="3">
    <source>
        <dbReference type="Proteomes" id="UP001596174"/>
    </source>
</evidence>
<reference evidence="3" key="1">
    <citation type="journal article" date="2019" name="Int. J. Syst. Evol. Microbiol.">
        <title>The Global Catalogue of Microorganisms (GCM) 10K type strain sequencing project: providing services to taxonomists for standard genome sequencing and annotation.</title>
        <authorList>
            <consortium name="The Broad Institute Genomics Platform"/>
            <consortium name="The Broad Institute Genome Sequencing Center for Infectious Disease"/>
            <person name="Wu L."/>
            <person name="Ma J."/>
        </authorList>
    </citation>
    <scope>NUCLEOTIDE SEQUENCE [LARGE SCALE GENOMIC DNA]</scope>
    <source>
        <strain evidence="3">JCM 4816</strain>
    </source>
</reference>
<dbReference type="Gene3D" id="2.60.120.620">
    <property type="entry name" value="q2cbj1_9rhob like domain"/>
    <property type="match status" value="1"/>
</dbReference>
<evidence type="ECO:0000313" key="2">
    <source>
        <dbReference type="EMBL" id="MFC5909843.1"/>
    </source>
</evidence>
<gene>
    <name evidence="2" type="ORF">ACFP3V_21840</name>
</gene>
<accession>A0ABW1G6C4</accession>
<keyword evidence="3" id="KW-1185">Reference proteome</keyword>
<proteinExistence type="predicted"/>
<comment type="caution">
    <text evidence="2">The sequence shown here is derived from an EMBL/GenBank/DDBJ whole genome shotgun (WGS) entry which is preliminary data.</text>
</comment>
<evidence type="ECO:0008006" key="4">
    <source>
        <dbReference type="Google" id="ProtNLM"/>
    </source>
</evidence>